<protein>
    <recommendedName>
        <fullName evidence="3">DNA (cytosine-5-)-methyltransferase</fullName>
    </recommendedName>
</protein>
<proteinExistence type="predicted"/>
<accession>A0ABU6P1I8</accession>
<keyword evidence="2" id="KW-1185">Reference proteome</keyword>
<evidence type="ECO:0000313" key="2">
    <source>
        <dbReference type="Proteomes" id="UP001342826"/>
    </source>
</evidence>
<evidence type="ECO:0000313" key="1">
    <source>
        <dbReference type="EMBL" id="MED4402527.1"/>
    </source>
</evidence>
<dbReference type="RefSeq" id="WP_066235168.1">
    <property type="nucleotide sequence ID" value="NZ_JARTFQ010000005.1"/>
</dbReference>
<reference evidence="1 2" key="1">
    <citation type="submission" date="2023-03" db="EMBL/GenBank/DDBJ databases">
        <title>Bacillus Genome Sequencing.</title>
        <authorList>
            <person name="Dunlap C."/>
        </authorList>
    </citation>
    <scope>NUCLEOTIDE SEQUENCE [LARGE SCALE GENOMIC DNA]</scope>
    <source>
        <strain evidence="1 2">NRS-1717</strain>
    </source>
</reference>
<evidence type="ECO:0008006" key="3">
    <source>
        <dbReference type="Google" id="ProtNLM"/>
    </source>
</evidence>
<dbReference type="GeneID" id="301143061"/>
<sequence length="73" mass="8168">MKSIELFAGIGGIALAAEWARRSALYEPKLCRTYNGGSQWDGPNKAIGNAVAPRQVYLIFKFIKEIHDKETKE</sequence>
<dbReference type="Proteomes" id="UP001342826">
    <property type="component" value="Unassembled WGS sequence"/>
</dbReference>
<dbReference type="EMBL" id="JARTFS010000012">
    <property type="protein sequence ID" value="MED4402527.1"/>
    <property type="molecule type" value="Genomic_DNA"/>
</dbReference>
<gene>
    <name evidence="1" type="ORF">P9271_14510</name>
</gene>
<name>A0ABU6P1I8_9BACI</name>
<organism evidence="1 2">
    <name type="scientific">Metabacillus fastidiosus</name>
    <dbReference type="NCBI Taxonomy" id="1458"/>
    <lineage>
        <taxon>Bacteria</taxon>
        <taxon>Bacillati</taxon>
        <taxon>Bacillota</taxon>
        <taxon>Bacilli</taxon>
        <taxon>Bacillales</taxon>
        <taxon>Bacillaceae</taxon>
        <taxon>Metabacillus</taxon>
    </lineage>
</organism>
<comment type="caution">
    <text evidence="1">The sequence shown here is derived from an EMBL/GenBank/DDBJ whole genome shotgun (WGS) entry which is preliminary data.</text>
</comment>